<dbReference type="OrthoDB" id="2338at2759"/>
<protein>
    <recommendedName>
        <fullName evidence="6">Phospho-2-dehydro-3-deoxyheptonate aldolase</fullName>
        <ecNumber evidence="6">2.5.1.54</ecNumber>
    </recommendedName>
</protein>
<comment type="catalytic activity">
    <reaction evidence="4 6">
        <text>D-erythrose 4-phosphate + phosphoenolpyruvate + H2O = 7-phospho-2-dehydro-3-deoxy-D-arabino-heptonate + phosphate</text>
        <dbReference type="Rhea" id="RHEA:14717"/>
        <dbReference type="ChEBI" id="CHEBI:15377"/>
        <dbReference type="ChEBI" id="CHEBI:16897"/>
        <dbReference type="ChEBI" id="CHEBI:43474"/>
        <dbReference type="ChEBI" id="CHEBI:58394"/>
        <dbReference type="ChEBI" id="CHEBI:58702"/>
        <dbReference type="EC" id="2.5.1.54"/>
    </reaction>
</comment>
<feature type="binding site" evidence="5">
    <location>
        <position position="411"/>
    </location>
    <ligand>
        <name>Mn(2+)</name>
        <dbReference type="ChEBI" id="CHEBI:29035"/>
    </ligand>
</feature>
<evidence type="ECO:0000256" key="5">
    <source>
        <dbReference type="PIRSR" id="PIRSR602480-1"/>
    </source>
</evidence>
<keyword evidence="6" id="KW-0028">Amino-acid biosynthesis</keyword>
<reference evidence="9" key="1">
    <citation type="submission" date="2016-09" db="EMBL/GenBank/DDBJ databases">
        <authorList>
            <person name="Jeantristanb JTB J.-T."/>
            <person name="Ricardo R."/>
        </authorList>
    </citation>
    <scope>NUCLEOTIDE SEQUENCE [LARGE SCALE GENOMIC DNA]</scope>
</reference>
<comment type="pathway">
    <text evidence="1 6">Metabolic intermediate biosynthesis; chorismate biosynthesis; chorismate from D-erythrose 4-phosphate and phosphoenolpyruvate: step 1/7.</text>
</comment>
<gene>
    <name evidence="8" type="ORF">BQ2448_1973</name>
</gene>
<dbReference type="STRING" id="269621.A0A238FAB8"/>
<evidence type="ECO:0000313" key="8">
    <source>
        <dbReference type="EMBL" id="SCV68953.1"/>
    </source>
</evidence>
<organism evidence="8 9">
    <name type="scientific">Microbotryum intermedium</name>
    <dbReference type="NCBI Taxonomy" id="269621"/>
    <lineage>
        <taxon>Eukaryota</taxon>
        <taxon>Fungi</taxon>
        <taxon>Dikarya</taxon>
        <taxon>Basidiomycota</taxon>
        <taxon>Pucciniomycotina</taxon>
        <taxon>Microbotryomycetes</taxon>
        <taxon>Microbotryales</taxon>
        <taxon>Microbotryaceae</taxon>
        <taxon>Microbotryum</taxon>
    </lineage>
</organism>
<evidence type="ECO:0000256" key="3">
    <source>
        <dbReference type="ARBA" id="ARBA00022679"/>
    </source>
</evidence>
<dbReference type="InterPro" id="IPR002480">
    <property type="entry name" value="DAHP_synth_2"/>
</dbReference>
<keyword evidence="3 6" id="KW-0808">Transferase</keyword>
<feature type="region of interest" description="Disordered" evidence="7">
    <location>
        <begin position="1"/>
        <end position="21"/>
    </location>
</feature>
<feature type="binding site" evidence="5">
    <location>
        <position position="191"/>
    </location>
    <ligand>
        <name>phosphoenolpyruvate</name>
        <dbReference type="ChEBI" id="CHEBI:58702"/>
    </ligand>
</feature>
<dbReference type="InterPro" id="IPR013785">
    <property type="entry name" value="Aldolase_TIM"/>
</dbReference>
<keyword evidence="6" id="KW-0057">Aromatic amino acid biosynthesis</keyword>
<dbReference type="SUPFAM" id="SSF51569">
    <property type="entry name" value="Aldolase"/>
    <property type="match status" value="1"/>
</dbReference>
<sequence length="598" mass="65167">METPSINLVPATPSAPTNWHPQSWRSKRVTQDVVYPVPPHPSDAPLPDPILYKSKKSLSHVVENLSALPPLVSAVEVSSFSIEHVVPPELGSGRAEVVFLTGESRTGPGRESRKMVAGADPLSVHAEQIERLKAQLGKVAKGEAFLLQGGDCAELFDYCTSEKIEHRLSLLLSMSLILIWGMRKPVVRIARMGGQVGRNLSRPFKDNTDPLLFSQYAKPRSKQTEVVDGKEIPSFRGHNVNGISPDDRLPDPERLLSAYFHSAATVNHVRALLASGFASLPNANGEDVPWSLPLSHVRSPDLLKSYERIVAELSSALEFLSVVGVDRGGKNGLNGALESADIFMSHEALMLEYESALTRQLFVPSFARTKPGEKAYYCTSAHFIWIGDRTRQIDGAHVEFFRGLRNPVGIKVGPSSEPVELVRLLGIVDPDREPGRVTLITRYGADLVDKKLPAHIEAVTASGHPVVWCCDPMHGNTRSAAGGIKTRAMHDIVSEISSALRIHQSMGTNLGGIHLELTGDIQQDGQSVTECTGGSMELGEEELALRFESYCDPRLNFEQSLDVAFMLSQAGNSSRGTVDHQILQGLTESRPSSVAAQR</sequence>
<evidence type="ECO:0000256" key="1">
    <source>
        <dbReference type="ARBA" id="ARBA00004688"/>
    </source>
</evidence>
<keyword evidence="5" id="KW-0464">Manganese</keyword>
<dbReference type="Proteomes" id="UP000198372">
    <property type="component" value="Unassembled WGS sequence"/>
</dbReference>
<proteinExistence type="inferred from homology"/>
<feature type="binding site" evidence="5">
    <location>
        <position position="552"/>
    </location>
    <ligand>
        <name>Mn(2+)</name>
        <dbReference type="ChEBI" id="CHEBI:29035"/>
    </ligand>
</feature>
<evidence type="ECO:0000256" key="6">
    <source>
        <dbReference type="RuleBase" id="RU363071"/>
    </source>
</evidence>
<dbReference type="EMBL" id="FMSP01000004">
    <property type="protein sequence ID" value="SCV68953.1"/>
    <property type="molecule type" value="Genomic_DNA"/>
</dbReference>
<dbReference type="AlphaFoldDB" id="A0A238FAB8"/>
<dbReference type="GO" id="GO:0008652">
    <property type="term" value="P:amino acid biosynthetic process"/>
    <property type="evidence" value="ECO:0007669"/>
    <property type="project" value="UniProtKB-KW"/>
</dbReference>
<keyword evidence="9" id="KW-1185">Reference proteome</keyword>
<comment type="cofactor">
    <cofactor evidence="5">
        <name>Mn(2+)</name>
        <dbReference type="ChEBI" id="CHEBI:29035"/>
    </cofactor>
    <cofactor evidence="5">
        <name>Co(2+)</name>
        <dbReference type="ChEBI" id="CHEBI:48828"/>
    </cofactor>
    <cofactor evidence="5">
        <name>Cd(2+)</name>
        <dbReference type="ChEBI" id="CHEBI:48775"/>
    </cofactor>
    <text evidence="5">Binds 1 divalent cation per subunit. The enzyme is active with manganese, cobalt or cadmium ions.</text>
</comment>
<dbReference type="PANTHER" id="PTHR21337:SF0">
    <property type="entry name" value="PHOSPHO-2-DEHYDRO-3-DEOXYHEPTONATE ALDOLASE"/>
    <property type="match status" value="1"/>
</dbReference>
<keyword evidence="5" id="KW-0170">Cobalt</keyword>
<dbReference type="GO" id="GO:0009423">
    <property type="term" value="P:chorismate biosynthetic process"/>
    <property type="evidence" value="ECO:0007669"/>
    <property type="project" value="UniProtKB-UniPathway"/>
</dbReference>
<dbReference type="PANTHER" id="PTHR21337">
    <property type="entry name" value="PHOSPHO-2-DEHYDRO-3-DEOXYHEPTONATE ALDOLASE 1, 2"/>
    <property type="match status" value="1"/>
</dbReference>
<dbReference type="GO" id="GO:0003849">
    <property type="term" value="F:3-deoxy-7-phosphoheptulonate synthase activity"/>
    <property type="evidence" value="ECO:0007669"/>
    <property type="project" value="UniProtKB-EC"/>
</dbReference>
<keyword evidence="5" id="KW-0104">Cadmium</keyword>
<feature type="binding site" evidence="5">
    <location>
        <position position="152"/>
    </location>
    <ligand>
        <name>Mn(2+)</name>
        <dbReference type="ChEBI" id="CHEBI:29035"/>
    </ligand>
</feature>
<dbReference type="GO" id="GO:0009073">
    <property type="term" value="P:aromatic amino acid family biosynthetic process"/>
    <property type="evidence" value="ECO:0007669"/>
    <property type="project" value="UniProtKB-KW"/>
</dbReference>
<name>A0A238FAB8_9BASI</name>
<feature type="binding site" evidence="5">
    <location>
        <position position="442"/>
    </location>
    <ligand>
        <name>phosphoenolpyruvate</name>
        <dbReference type="ChEBI" id="CHEBI:58702"/>
    </ligand>
</feature>
<evidence type="ECO:0000256" key="7">
    <source>
        <dbReference type="SAM" id="MobiDB-lite"/>
    </source>
</evidence>
<dbReference type="Gene3D" id="3.20.20.70">
    <property type="entry name" value="Aldolase class I"/>
    <property type="match status" value="2"/>
</dbReference>
<evidence type="ECO:0000256" key="4">
    <source>
        <dbReference type="ARBA" id="ARBA00047508"/>
    </source>
</evidence>
<feature type="binding site" evidence="5">
    <location>
        <position position="516"/>
    </location>
    <ligand>
        <name>Mn(2+)</name>
        <dbReference type="ChEBI" id="CHEBI:29035"/>
    </ligand>
</feature>
<dbReference type="EC" id="2.5.1.54" evidence="6"/>
<accession>A0A238FAB8</accession>
<dbReference type="UniPathway" id="UPA00053">
    <property type="reaction ID" value="UER00084"/>
</dbReference>
<feature type="binding site" evidence="5">
    <location>
        <position position="474"/>
    </location>
    <ligand>
        <name>Mn(2+)</name>
        <dbReference type="ChEBI" id="CHEBI:29035"/>
    </ligand>
</feature>
<dbReference type="Pfam" id="PF01474">
    <property type="entry name" value="DAHP_synth_2"/>
    <property type="match status" value="2"/>
</dbReference>
<comment type="similarity">
    <text evidence="2 6">Belongs to the class-II DAHP synthase family.</text>
</comment>
<evidence type="ECO:0000256" key="2">
    <source>
        <dbReference type="ARBA" id="ARBA00008911"/>
    </source>
</evidence>
<evidence type="ECO:0000313" key="9">
    <source>
        <dbReference type="Proteomes" id="UP000198372"/>
    </source>
</evidence>